<dbReference type="InterPro" id="IPR023408">
    <property type="entry name" value="MscS_beta-dom_sf"/>
</dbReference>
<feature type="compositionally biased region" description="Polar residues" evidence="9">
    <location>
        <begin position="801"/>
        <end position="817"/>
    </location>
</feature>
<dbReference type="InterPro" id="IPR006685">
    <property type="entry name" value="MscS_channel_2nd"/>
</dbReference>
<dbReference type="Gramene" id="QL02p013119:mrna">
    <property type="protein sequence ID" value="QL02p013119:mrna"/>
    <property type="gene ID" value="QL02p013119"/>
</dbReference>
<dbReference type="Proteomes" id="UP000594261">
    <property type="component" value="Chromosome 2"/>
</dbReference>
<dbReference type="InterPro" id="IPR016688">
    <property type="entry name" value="MscS-like_plants/fungi"/>
</dbReference>
<evidence type="ECO:0000256" key="2">
    <source>
        <dbReference type="ARBA" id="ARBA00008017"/>
    </source>
</evidence>
<evidence type="ECO:0000256" key="6">
    <source>
        <dbReference type="ARBA" id="ARBA00023065"/>
    </source>
</evidence>
<evidence type="ECO:0000259" key="11">
    <source>
        <dbReference type="Pfam" id="PF00924"/>
    </source>
</evidence>
<evidence type="ECO:0008006" key="15">
    <source>
        <dbReference type="Google" id="ProtNLM"/>
    </source>
</evidence>
<dbReference type="GO" id="GO:0005886">
    <property type="term" value="C:plasma membrane"/>
    <property type="evidence" value="ECO:0007669"/>
    <property type="project" value="UniProtKB-ARBA"/>
</dbReference>
<evidence type="ECO:0000256" key="9">
    <source>
        <dbReference type="SAM" id="MobiDB-lite"/>
    </source>
</evidence>
<accession>A0A7N2QYH6</accession>
<feature type="transmembrane region" description="Helical" evidence="10">
    <location>
        <begin position="161"/>
        <end position="182"/>
    </location>
</feature>
<evidence type="ECO:0000313" key="14">
    <source>
        <dbReference type="Proteomes" id="UP000594261"/>
    </source>
</evidence>
<evidence type="ECO:0000256" key="4">
    <source>
        <dbReference type="ARBA" id="ARBA00022692"/>
    </source>
</evidence>
<feature type="region of interest" description="Disordered" evidence="9">
    <location>
        <begin position="801"/>
        <end position="829"/>
    </location>
</feature>
<evidence type="ECO:0000259" key="12">
    <source>
        <dbReference type="Pfam" id="PF03732"/>
    </source>
</evidence>
<feature type="transmembrane region" description="Helical" evidence="10">
    <location>
        <begin position="203"/>
        <end position="220"/>
    </location>
</feature>
<feature type="domain" description="Mechanosensitive ion channel MscS" evidence="11">
    <location>
        <begin position="545"/>
        <end position="603"/>
    </location>
</feature>
<keyword evidence="8" id="KW-0407">Ion channel</keyword>
<feature type="transmembrane region" description="Helical" evidence="10">
    <location>
        <begin position="122"/>
        <end position="141"/>
    </location>
</feature>
<evidence type="ECO:0000256" key="5">
    <source>
        <dbReference type="ARBA" id="ARBA00022989"/>
    </source>
</evidence>
<evidence type="ECO:0000256" key="10">
    <source>
        <dbReference type="SAM" id="Phobius"/>
    </source>
</evidence>
<feature type="compositionally biased region" description="Basic and acidic residues" evidence="9">
    <location>
        <begin position="819"/>
        <end position="829"/>
    </location>
</feature>
<dbReference type="GO" id="GO:0050982">
    <property type="term" value="P:detection of mechanical stimulus"/>
    <property type="evidence" value="ECO:0007669"/>
    <property type="project" value="UniProtKB-ARBA"/>
</dbReference>
<dbReference type="InParanoid" id="A0A7N2QYH6"/>
<dbReference type="GO" id="GO:0006820">
    <property type="term" value="P:monoatomic anion transport"/>
    <property type="evidence" value="ECO:0007669"/>
    <property type="project" value="TreeGrafter"/>
</dbReference>
<comment type="subcellular location">
    <subcellularLocation>
        <location evidence="1">Membrane</location>
        <topology evidence="1">Multi-pass membrane protein</topology>
    </subcellularLocation>
</comment>
<dbReference type="InterPro" id="IPR005162">
    <property type="entry name" value="Retrotrans_gag_dom"/>
</dbReference>
<feature type="domain" description="Retrotransposon gag" evidence="12">
    <location>
        <begin position="951"/>
        <end position="1022"/>
    </location>
</feature>
<evidence type="ECO:0000256" key="8">
    <source>
        <dbReference type="ARBA" id="ARBA00023303"/>
    </source>
</evidence>
<evidence type="ECO:0000256" key="1">
    <source>
        <dbReference type="ARBA" id="ARBA00004141"/>
    </source>
</evidence>
<organism evidence="13 14">
    <name type="scientific">Quercus lobata</name>
    <name type="common">Valley oak</name>
    <dbReference type="NCBI Taxonomy" id="97700"/>
    <lineage>
        <taxon>Eukaryota</taxon>
        <taxon>Viridiplantae</taxon>
        <taxon>Streptophyta</taxon>
        <taxon>Embryophyta</taxon>
        <taxon>Tracheophyta</taxon>
        <taxon>Spermatophyta</taxon>
        <taxon>Magnoliopsida</taxon>
        <taxon>eudicotyledons</taxon>
        <taxon>Gunneridae</taxon>
        <taxon>Pentapetalae</taxon>
        <taxon>rosids</taxon>
        <taxon>fabids</taxon>
        <taxon>Fagales</taxon>
        <taxon>Fagaceae</taxon>
        <taxon>Quercus</taxon>
    </lineage>
</organism>
<dbReference type="PANTHER" id="PTHR31618:SF8">
    <property type="entry name" value="MECHANOSENSITIVE ION CHANNEL PROTEIN"/>
    <property type="match status" value="1"/>
</dbReference>
<feature type="transmembrane region" description="Helical" evidence="10">
    <location>
        <begin position="494"/>
        <end position="520"/>
    </location>
</feature>
<protein>
    <recommendedName>
        <fullName evidence="15">Mechanosensitive ion channel protein</fullName>
    </recommendedName>
</protein>
<keyword evidence="7 10" id="KW-0472">Membrane</keyword>
<keyword evidence="14" id="KW-1185">Reference proteome</keyword>
<dbReference type="PANTHER" id="PTHR31618">
    <property type="entry name" value="MECHANOSENSITIVE ION CHANNEL PROTEIN 5"/>
    <property type="match status" value="1"/>
</dbReference>
<evidence type="ECO:0000256" key="7">
    <source>
        <dbReference type="ARBA" id="ARBA00023136"/>
    </source>
</evidence>
<dbReference type="GO" id="GO:0008381">
    <property type="term" value="F:mechanosensitive monoatomic ion channel activity"/>
    <property type="evidence" value="ECO:0007669"/>
    <property type="project" value="TreeGrafter"/>
</dbReference>
<name>A0A7N2QYH6_QUELO</name>
<dbReference type="FunFam" id="2.30.30.60:FF:000003">
    <property type="entry name" value="Predicted mechanosensitive ion channel"/>
    <property type="match status" value="1"/>
</dbReference>
<comment type="similarity">
    <text evidence="2">Belongs to the MscS (TC 1.A.23) family.</text>
</comment>
<dbReference type="InterPro" id="IPR010920">
    <property type="entry name" value="LSM_dom_sf"/>
</dbReference>
<dbReference type="Pfam" id="PF03732">
    <property type="entry name" value="Retrotrans_gag"/>
    <property type="match status" value="1"/>
</dbReference>
<keyword evidence="3" id="KW-0813">Transport</keyword>
<evidence type="ECO:0000313" key="13">
    <source>
        <dbReference type="EnsemblPlants" id="QL02p013119:mrna"/>
    </source>
</evidence>
<proteinExistence type="inferred from homology"/>
<feature type="region of interest" description="Disordered" evidence="9">
    <location>
        <begin position="76"/>
        <end position="99"/>
    </location>
</feature>
<feature type="transmembrane region" description="Helical" evidence="10">
    <location>
        <begin position="232"/>
        <end position="252"/>
    </location>
</feature>
<dbReference type="SUPFAM" id="SSF50182">
    <property type="entry name" value="Sm-like ribonucleoproteins"/>
    <property type="match status" value="1"/>
</dbReference>
<keyword evidence="4 10" id="KW-0812">Transmembrane</keyword>
<reference evidence="13" key="2">
    <citation type="submission" date="2021-01" db="UniProtKB">
        <authorList>
            <consortium name="EnsemblPlants"/>
        </authorList>
    </citation>
    <scope>IDENTIFICATION</scope>
</reference>
<reference evidence="14" key="1">
    <citation type="journal article" date="2016" name="G3 (Bethesda)">
        <title>First Draft Assembly and Annotation of the Genome of a California Endemic Oak Quercus lobata Nee (Fagaceae).</title>
        <authorList>
            <person name="Sork V.L."/>
            <person name="Fitz-Gibbon S.T."/>
            <person name="Puiu D."/>
            <person name="Crepeau M."/>
            <person name="Gugger P.F."/>
            <person name="Sherman R."/>
            <person name="Stevens K."/>
            <person name="Langley C.H."/>
            <person name="Pellegrini M."/>
            <person name="Salzberg S.L."/>
        </authorList>
    </citation>
    <scope>NUCLEOTIDE SEQUENCE [LARGE SCALE GENOMIC DNA]</scope>
    <source>
        <strain evidence="14">cv. SW786</strain>
    </source>
</reference>
<dbReference type="AlphaFoldDB" id="A0A7N2QYH6"/>
<evidence type="ECO:0000256" key="3">
    <source>
        <dbReference type="ARBA" id="ARBA00022448"/>
    </source>
</evidence>
<dbReference type="EnsemblPlants" id="QL02p013119:mrna">
    <property type="protein sequence ID" value="QL02p013119:mrna"/>
    <property type="gene ID" value="QL02p013119"/>
</dbReference>
<sequence>MILGFHFVRIWVEKIWKHRQHQHQMAQSKREEDVVIKLDDVNDNSKKINNGSSSSNNYQRRTRPWKSVMSMTKSRLIDPPEEPCQSSVNTGRMPAQDRDWEDDDIEDIPQEYKRMKFSTLTILQYVSLVLIIAALVCSLWFPIIKRHIVWDLPLWKWEIMVLALICGRLVSGWGIRVVVFFIELDYILRKRVLYFVYGLRKSVQNCLWLGLVLLVWHSIFHDKVKKETESKILPYVNKVLVCFLVGTLIWLLKTLLVKVLASTFHVNTFFERIQEALFSQYVIKNLSSPLLFKRNDTQEEEAMAEVQELEKPGVTLHSSSRRVIGSSRLVKSPKVEKNSRFSRTSFKKEDEEIAVDHLHKLNQKNISAWNMRRMVNIIQHGDLSTLDEQLLNSKIEDEALLQIRSECQAKEAAKRIFQNVAKPVSQYIYLEDVMHFMSKEEALKTMHLIGVAAENKGISKSFLKDWMVKAFRERRALALSLTDTKTAVEELHTLLNILVAIVILIIWLIILGVPITHFLVFISSQLLLVVFVFGNTCRTVFEAIIFLFVMHPFDVGDRCEVDGVQMVVDEMNILTTVFLRYDNQKIIYPNSILATKLIGNYHRSPDMGDAIDFCINISTPTEKVTNMKERITRYIENKNEHWQPGPMVIMRDVIDMNKLMMSVWLTHKMNYQDMGERWIRRDLLLGEMIKVFKELNIECRLLPLDVNVQNLPPLVAILARGPKRKSKGHSINVEILQTTGPREEAARGGEEMNHGGLWYSKWKLGSEKHGRKCGLEGTKELSAEFPARAPRLRNSWQEGTKNTSLPAAQSHHSQALQREQVDQHEVNQEDSDRQFSFLLETIQGMQQAQFKFAESLKLGEQNASLPQFVTLSNFTALLERERLSQPKEPRHFVRRPPYPAELLSKPYSEKYETPTFSLYDGRKGNAIEHVNKFLDSMGPFAGNGDLCLREFSKSFTNRAYTWYSTLQPGSIATWDDMVESFCSKYFHGEEKVTILTLHNTKQKSSEGLLDFIRRFRDAALDCYGQFKE</sequence>
<dbReference type="Pfam" id="PF00924">
    <property type="entry name" value="MS_channel_2nd"/>
    <property type="match status" value="1"/>
</dbReference>
<dbReference type="Gene3D" id="2.30.30.60">
    <property type="match status" value="1"/>
</dbReference>
<keyword evidence="5 10" id="KW-1133">Transmembrane helix</keyword>
<keyword evidence="6" id="KW-0406">Ion transport</keyword>